<evidence type="ECO:0000256" key="3">
    <source>
        <dbReference type="ARBA" id="ARBA00022475"/>
    </source>
</evidence>
<dbReference type="PANTHER" id="PTHR30193:SF1">
    <property type="entry name" value="ABC TRANSPORTER PERMEASE PROTEIN YESP-RELATED"/>
    <property type="match status" value="1"/>
</dbReference>
<dbReference type="SUPFAM" id="SSF160964">
    <property type="entry name" value="MalF N-terminal region-like"/>
    <property type="match status" value="1"/>
</dbReference>
<keyword evidence="2 7" id="KW-0813">Transport</keyword>
<dbReference type="CDD" id="cd06261">
    <property type="entry name" value="TM_PBP2"/>
    <property type="match status" value="1"/>
</dbReference>
<sequence length="323" mass="36324">MAFPSARVKMQQVPAMASARKRPRTRSKLKKKENLAAYLFLLPWFLGMLVFLIGPVLGSLYLSFTKYNLIGIPQWIGVQNYIDMVHDPRWWNSVRVTLIYVVFSVPLKIVFALLIALLLKQGLRGLGLYRAIYYVPSLLGGSVAIAILWRQLFDADGVVNQALRVFGIVIETSWIASPQYALSTLIILSVWQFGSPMIIFLAGLKQIPAEYYEAASTDGAGPIRRFFSITVPMITPLIFFNMVLQMVGAFQAFTPAFIISGGSGSPLDTTLFYTLYTYLEGFGSLHMGYASAMAWILLIAIALFTSLAFLTSRYWVFYQDERR</sequence>
<dbReference type="AlphaFoldDB" id="A0A8J3ISL3"/>
<evidence type="ECO:0000256" key="6">
    <source>
        <dbReference type="ARBA" id="ARBA00023136"/>
    </source>
</evidence>
<accession>A0A8J3ISL3</accession>
<dbReference type="GO" id="GO:0005886">
    <property type="term" value="C:plasma membrane"/>
    <property type="evidence" value="ECO:0007669"/>
    <property type="project" value="UniProtKB-SubCell"/>
</dbReference>
<keyword evidence="5 7" id="KW-1133">Transmembrane helix</keyword>
<evidence type="ECO:0000256" key="7">
    <source>
        <dbReference type="RuleBase" id="RU363032"/>
    </source>
</evidence>
<dbReference type="Gene3D" id="1.10.3720.10">
    <property type="entry name" value="MetI-like"/>
    <property type="match status" value="1"/>
</dbReference>
<dbReference type="PROSITE" id="PS50928">
    <property type="entry name" value="ABC_TM1"/>
    <property type="match status" value="1"/>
</dbReference>
<protein>
    <submittedName>
        <fullName evidence="10">Sugar ABC transporter permease</fullName>
    </submittedName>
</protein>
<evidence type="ECO:0000259" key="9">
    <source>
        <dbReference type="PROSITE" id="PS50928"/>
    </source>
</evidence>
<dbReference type="Proteomes" id="UP000597444">
    <property type="component" value="Unassembled WGS sequence"/>
</dbReference>
<comment type="subcellular location">
    <subcellularLocation>
        <location evidence="1 7">Cell membrane</location>
        <topology evidence="1 7">Multi-pass membrane protein</topology>
    </subcellularLocation>
</comment>
<dbReference type="SUPFAM" id="SSF161098">
    <property type="entry name" value="MetI-like"/>
    <property type="match status" value="1"/>
</dbReference>
<keyword evidence="3" id="KW-1003">Cell membrane</keyword>
<evidence type="ECO:0000313" key="10">
    <source>
        <dbReference type="EMBL" id="GHO97129.1"/>
    </source>
</evidence>
<dbReference type="InterPro" id="IPR035906">
    <property type="entry name" value="MetI-like_sf"/>
</dbReference>
<evidence type="ECO:0000256" key="1">
    <source>
        <dbReference type="ARBA" id="ARBA00004651"/>
    </source>
</evidence>
<evidence type="ECO:0000256" key="8">
    <source>
        <dbReference type="SAM" id="MobiDB-lite"/>
    </source>
</evidence>
<dbReference type="RefSeq" id="WP_220207712.1">
    <property type="nucleotide sequence ID" value="NZ_BNJK01000001.1"/>
</dbReference>
<comment type="similarity">
    <text evidence="7">Belongs to the binding-protein-dependent transport system permease family.</text>
</comment>
<reference evidence="10" key="1">
    <citation type="submission" date="2020-10" db="EMBL/GenBank/DDBJ databases">
        <title>Taxonomic study of unclassified bacteria belonging to the class Ktedonobacteria.</title>
        <authorList>
            <person name="Yabe S."/>
            <person name="Wang C.M."/>
            <person name="Zheng Y."/>
            <person name="Sakai Y."/>
            <person name="Cavaletti L."/>
            <person name="Monciardini P."/>
            <person name="Donadio S."/>
        </authorList>
    </citation>
    <scope>NUCLEOTIDE SEQUENCE</scope>
    <source>
        <strain evidence="10">ID150040</strain>
    </source>
</reference>
<keyword evidence="6 7" id="KW-0472">Membrane</keyword>
<evidence type="ECO:0000313" key="11">
    <source>
        <dbReference type="Proteomes" id="UP000597444"/>
    </source>
</evidence>
<keyword evidence="11" id="KW-1185">Reference proteome</keyword>
<feature type="transmembrane region" description="Helical" evidence="7">
    <location>
        <begin position="292"/>
        <end position="316"/>
    </location>
</feature>
<evidence type="ECO:0000256" key="4">
    <source>
        <dbReference type="ARBA" id="ARBA00022692"/>
    </source>
</evidence>
<feature type="transmembrane region" description="Helical" evidence="7">
    <location>
        <begin position="225"/>
        <end position="244"/>
    </location>
</feature>
<evidence type="ECO:0000256" key="5">
    <source>
        <dbReference type="ARBA" id="ARBA00022989"/>
    </source>
</evidence>
<keyword evidence="4 7" id="KW-0812">Transmembrane</keyword>
<dbReference type="EMBL" id="BNJK01000001">
    <property type="protein sequence ID" value="GHO97129.1"/>
    <property type="molecule type" value="Genomic_DNA"/>
</dbReference>
<evidence type="ECO:0000256" key="2">
    <source>
        <dbReference type="ARBA" id="ARBA00022448"/>
    </source>
</evidence>
<dbReference type="InterPro" id="IPR051393">
    <property type="entry name" value="ABC_transporter_permease"/>
</dbReference>
<dbReference type="GO" id="GO:0055085">
    <property type="term" value="P:transmembrane transport"/>
    <property type="evidence" value="ECO:0007669"/>
    <property type="project" value="InterPro"/>
</dbReference>
<dbReference type="Pfam" id="PF00528">
    <property type="entry name" value="BPD_transp_1"/>
    <property type="match status" value="1"/>
</dbReference>
<feature type="transmembrane region" description="Helical" evidence="7">
    <location>
        <begin position="98"/>
        <end position="119"/>
    </location>
</feature>
<name>A0A8J3ISL3_9CHLR</name>
<feature type="transmembrane region" description="Helical" evidence="7">
    <location>
        <begin position="180"/>
        <end position="204"/>
    </location>
</feature>
<organism evidence="10 11">
    <name type="scientific">Reticulibacter mediterranei</name>
    <dbReference type="NCBI Taxonomy" id="2778369"/>
    <lineage>
        <taxon>Bacteria</taxon>
        <taxon>Bacillati</taxon>
        <taxon>Chloroflexota</taxon>
        <taxon>Ktedonobacteria</taxon>
        <taxon>Ktedonobacterales</taxon>
        <taxon>Reticulibacteraceae</taxon>
        <taxon>Reticulibacter</taxon>
    </lineage>
</organism>
<proteinExistence type="inferred from homology"/>
<feature type="domain" description="ABC transmembrane type-1" evidence="9">
    <location>
        <begin position="94"/>
        <end position="308"/>
    </location>
</feature>
<dbReference type="PANTHER" id="PTHR30193">
    <property type="entry name" value="ABC TRANSPORTER PERMEASE PROTEIN"/>
    <property type="match status" value="1"/>
</dbReference>
<feature type="region of interest" description="Disordered" evidence="8">
    <location>
        <begin position="1"/>
        <end position="27"/>
    </location>
</feature>
<feature type="transmembrane region" description="Helical" evidence="7">
    <location>
        <begin position="131"/>
        <end position="149"/>
    </location>
</feature>
<gene>
    <name evidence="10" type="ORF">KSF_071770</name>
</gene>
<comment type="caution">
    <text evidence="10">The sequence shown here is derived from an EMBL/GenBank/DDBJ whole genome shotgun (WGS) entry which is preliminary data.</text>
</comment>
<feature type="transmembrane region" description="Helical" evidence="7">
    <location>
        <begin position="35"/>
        <end position="57"/>
    </location>
</feature>
<dbReference type="InterPro" id="IPR000515">
    <property type="entry name" value="MetI-like"/>
</dbReference>